<dbReference type="PIRSF" id="PIRSF033328">
    <property type="entry name" value="Phest_Mll4975"/>
    <property type="match status" value="1"/>
</dbReference>
<dbReference type="InterPro" id="IPR009389">
    <property type="entry name" value="DUF1045"/>
</dbReference>
<evidence type="ECO:0000313" key="2">
    <source>
        <dbReference type="Proteomes" id="UP001318682"/>
    </source>
</evidence>
<dbReference type="Gene3D" id="3.90.1140.10">
    <property type="entry name" value="Cyclic phosphodiesterase"/>
    <property type="match status" value="1"/>
</dbReference>
<evidence type="ECO:0000313" key="1">
    <source>
        <dbReference type="EMBL" id="WVX50390.1"/>
    </source>
</evidence>
<dbReference type="RefSeq" id="WP_187431059.1">
    <property type="nucleotide sequence ID" value="NZ_CP143423.1"/>
</dbReference>
<reference evidence="2" key="1">
    <citation type="submission" date="2024-01" db="EMBL/GenBank/DDBJ databases">
        <title>Roseobacter fucihabitans sp. nov., isolated from the brown alga Fucus spiralis.</title>
        <authorList>
            <person name="Hahnke S."/>
            <person name="Berger M."/>
            <person name="Schlingloff A."/>
            <person name="Athale I."/>
            <person name="Neumann-Schaal M."/>
            <person name="Adenaya A."/>
            <person name="Poehlein A."/>
            <person name="Daniel R."/>
            <person name="Pertersen J."/>
            <person name="Brinkhoff T."/>
        </authorList>
    </citation>
    <scope>NUCLEOTIDE SEQUENCE [LARGE SCALE GENOMIC DNA]</scope>
    <source>
        <strain evidence="2">B14</strain>
    </source>
</reference>
<protein>
    <recommendedName>
        <fullName evidence="3">Phosphonate metabolism protein</fullName>
    </recommendedName>
</protein>
<dbReference type="EMBL" id="CP143423">
    <property type="protein sequence ID" value="WVX50390.1"/>
    <property type="molecule type" value="Genomic_DNA"/>
</dbReference>
<keyword evidence="2" id="KW-1185">Reference proteome</keyword>
<dbReference type="Pfam" id="PF06299">
    <property type="entry name" value="DUF1045"/>
    <property type="match status" value="1"/>
</dbReference>
<organism evidence="1 2">
    <name type="scientific">Roseobacter fucihabitans</name>
    <dbReference type="NCBI Taxonomy" id="1537242"/>
    <lineage>
        <taxon>Bacteria</taxon>
        <taxon>Pseudomonadati</taxon>
        <taxon>Pseudomonadota</taxon>
        <taxon>Alphaproteobacteria</taxon>
        <taxon>Rhodobacterales</taxon>
        <taxon>Roseobacteraceae</taxon>
        <taxon>Roseobacter</taxon>
    </lineage>
</organism>
<sequence>MNFTRYGVYFTPHPGAFADAGAAWLGWDIAAGQPVEGGAGDITSRPRKYGFHATLKAPFRLRAGSGEDQLRTALAALSTTLAPVALDGLTLSRIGAFVALTPIGDTQALTSLAACVVRDLDGLRAPLGADELARRHHPNFTPLQKENLRRWGYPHVMEAFKFHITLTGPLPRAIFGKVMADATAHFADLVPRPFLMNSLTLVGEGGDGMFREIHRYTLTGR</sequence>
<name>A0ABZ2BWG2_9RHOB</name>
<accession>A0ABZ2BWG2</accession>
<gene>
    <name evidence="1" type="ORF">ROLI_034870</name>
</gene>
<proteinExistence type="predicted"/>
<evidence type="ECO:0008006" key="3">
    <source>
        <dbReference type="Google" id="ProtNLM"/>
    </source>
</evidence>
<dbReference type="Proteomes" id="UP001318682">
    <property type="component" value="Chromosome"/>
</dbReference>